<dbReference type="PANTHER" id="PTHR43785">
    <property type="entry name" value="GAMMA-GLUTAMYLPUTRESCINE SYNTHETASE"/>
    <property type="match status" value="1"/>
</dbReference>
<evidence type="ECO:0000256" key="1">
    <source>
        <dbReference type="ARBA" id="ARBA00021364"/>
    </source>
</evidence>
<comment type="similarity">
    <text evidence="3 4">Belongs to the glutamine synthetase family.</text>
</comment>
<dbReference type="PANTHER" id="PTHR43785:SF12">
    <property type="entry name" value="TYPE-1 GLUTAMINE SYNTHETASE 2"/>
    <property type="match status" value="1"/>
</dbReference>
<dbReference type="Pfam" id="PF00120">
    <property type="entry name" value="Gln-synt_C"/>
    <property type="match status" value="1"/>
</dbReference>
<feature type="domain" description="GS catalytic" evidence="5">
    <location>
        <begin position="131"/>
        <end position="482"/>
    </location>
</feature>
<reference evidence="6 7" key="1">
    <citation type="submission" date="2024-02" db="EMBL/GenBank/DDBJ databases">
        <title>De novo assembly and annotation of 12 fungi associated with fruit tree decline syndrome in Ontario, Canada.</title>
        <authorList>
            <person name="Sulman M."/>
            <person name="Ellouze W."/>
            <person name="Ilyukhin E."/>
        </authorList>
    </citation>
    <scope>NUCLEOTIDE SEQUENCE [LARGE SCALE GENOMIC DNA]</scope>
    <source>
        <strain evidence="6 7">M42-189</strain>
    </source>
</reference>
<dbReference type="EMBL" id="JAKJXO020000001">
    <property type="protein sequence ID" value="KAL1612747.1"/>
    <property type="molecule type" value="Genomic_DNA"/>
</dbReference>
<evidence type="ECO:0000256" key="3">
    <source>
        <dbReference type="PROSITE-ProRule" id="PRU01331"/>
    </source>
</evidence>
<keyword evidence="7" id="KW-1185">Reference proteome</keyword>
<dbReference type="SUPFAM" id="SSF55931">
    <property type="entry name" value="Glutamine synthetase/guanido kinase"/>
    <property type="match status" value="1"/>
</dbReference>
<dbReference type="Gene3D" id="3.10.20.70">
    <property type="entry name" value="Glutamine synthetase, N-terminal domain"/>
    <property type="match status" value="1"/>
</dbReference>
<dbReference type="InterPro" id="IPR036651">
    <property type="entry name" value="Gln_synt_N_sf"/>
</dbReference>
<dbReference type="InterPro" id="IPR008146">
    <property type="entry name" value="Gln_synth_cat_dom"/>
</dbReference>
<proteinExistence type="inferred from homology"/>
<protein>
    <recommendedName>
        <fullName evidence="1">Glutamine synthetase</fullName>
    </recommendedName>
</protein>
<name>A0ABR3S985_9PLEO</name>
<comment type="caution">
    <text evidence="6">The sequence shown here is derived from an EMBL/GenBank/DDBJ whole genome shotgun (WGS) entry which is preliminary data.</text>
</comment>
<dbReference type="Gene3D" id="3.30.590.10">
    <property type="entry name" value="Glutamine synthetase/guanido kinase, catalytic domain"/>
    <property type="match status" value="1"/>
</dbReference>
<dbReference type="PROSITE" id="PS51987">
    <property type="entry name" value="GS_CATALYTIC"/>
    <property type="match status" value="1"/>
</dbReference>
<keyword evidence="2" id="KW-0436">Ligase</keyword>
<evidence type="ECO:0000256" key="4">
    <source>
        <dbReference type="RuleBase" id="RU000384"/>
    </source>
</evidence>
<dbReference type="InterPro" id="IPR014746">
    <property type="entry name" value="Gln_synth/guanido_kin_cat_dom"/>
</dbReference>
<evidence type="ECO:0000313" key="6">
    <source>
        <dbReference type="EMBL" id="KAL1612747.1"/>
    </source>
</evidence>
<dbReference type="SUPFAM" id="SSF54368">
    <property type="entry name" value="Glutamine synthetase, N-terminal domain"/>
    <property type="match status" value="1"/>
</dbReference>
<sequence length="482" mass="53484">MNEDQLYNKRKLKPKTIHYNELPSILATDDCVKVAGIDIDGVLRGKLISKDKFLSIAQEGFGFASVLFAWDLQDQIYTEGPLISHAQNGYNDLLAVPDLQSFRRIPWEDDVPFFLVNFLDPKTKESISACPRSLLKRIAQKLCAAGVVAMAGVEYEFSHFQLPEASVATHMSVSDKPKPLEESKFGYSIARPVHNKAYYYDIFRTCGKFQCPLEGWHAEVGPGMYEAALAFDEICEVADRAALFKLAVKSVAIKHSIKPSFMAKPIADSPGCSSHVHISLVDERLGSDKNLLFRAAPDENMPIEALRGLSDIGRHFLAGILTSLPSILPLLAPTVNSYKRLVENMWAPVTVSWGLEHRAASVRIIMPPTCAPEATRFEIRVPSADSNGALVLAAILAAGWYGVTEKLDVEQLPLDASTAISGKRLARNLREATDAMSAKDSIARKLFGNEFVNHYAGSRYHECKLWDEAVTDWEVKRYLEIV</sequence>
<evidence type="ECO:0000313" key="7">
    <source>
        <dbReference type="Proteomes" id="UP001521785"/>
    </source>
</evidence>
<organism evidence="6 7">
    <name type="scientific">Paraconiothyrium brasiliense</name>
    <dbReference type="NCBI Taxonomy" id="300254"/>
    <lineage>
        <taxon>Eukaryota</taxon>
        <taxon>Fungi</taxon>
        <taxon>Dikarya</taxon>
        <taxon>Ascomycota</taxon>
        <taxon>Pezizomycotina</taxon>
        <taxon>Dothideomycetes</taxon>
        <taxon>Pleosporomycetidae</taxon>
        <taxon>Pleosporales</taxon>
        <taxon>Massarineae</taxon>
        <taxon>Didymosphaeriaceae</taxon>
        <taxon>Paraconiothyrium</taxon>
    </lineage>
</organism>
<evidence type="ECO:0000259" key="5">
    <source>
        <dbReference type="PROSITE" id="PS51987"/>
    </source>
</evidence>
<accession>A0ABR3S985</accession>
<gene>
    <name evidence="6" type="ORF">SLS60_000976</name>
</gene>
<dbReference type="SMART" id="SM01230">
    <property type="entry name" value="Gln-synt_C"/>
    <property type="match status" value="1"/>
</dbReference>
<evidence type="ECO:0000256" key="2">
    <source>
        <dbReference type="ARBA" id="ARBA00022598"/>
    </source>
</evidence>
<dbReference type="Proteomes" id="UP001521785">
    <property type="component" value="Unassembled WGS sequence"/>
</dbReference>